<evidence type="ECO:0000313" key="3">
    <source>
        <dbReference type="Proteomes" id="UP000887564"/>
    </source>
</evidence>
<proteinExistence type="predicted"/>
<accession>A0A914SAW5</accession>
<dbReference type="WBParaSite" id="PEQ_0001449901-mRNA-1">
    <property type="protein sequence ID" value="PEQ_0001449901-mRNA-1"/>
    <property type="gene ID" value="PEQ_0001449901"/>
</dbReference>
<protein>
    <submittedName>
        <fullName evidence="4">Uncharacterized protein</fullName>
    </submittedName>
</protein>
<reference evidence="4" key="1">
    <citation type="submission" date="2022-11" db="UniProtKB">
        <authorList>
            <consortium name="WormBaseParasite"/>
        </authorList>
    </citation>
    <scope>IDENTIFICATION</scope>
</reference>
<dbReference type="AlphaFoldDB" id="A0A914SAW5"/>
<keyword evidence="2" id="KW-0648">Protein biosynthesis</keyword>
<dbReference type="InterPro" id="IPR027417">
    <property type="entry name" value="P-loop_NTPase"/>
</dbReference>
<keyword evidence="3" id="KW-1185">Reference proteome</keyword>
<dbReference type="GO" id="GO:0003924">
    <property type="term" value="F:GTPase activity"/>
    <property type="evidence" value="ECO:0007669"/>
    <property type="project" value="TreeGrafter"/>
</dbReference>
<dbReference type="GO" id="GO:0070125">
    <property type="term" value="P:mitochondrial translational elongation"/>
    <property type="evidence" value="ECO:0007669"/>
    <property type="project" value="TreeGrafter"/>
</dbReference>
<dbReference type="PANTHER" id="PTHR43636:SF2">
    <property type="entry name" value="ELONGATION FACTOR G, MITOCHONDRIAL"/>
    <property type="match status" value="1"/>
</dbReference>
<dbReference type="Gene3D" id="3.40.50.300">
    <property type="entry name" value="P-loop containing nucleotide triphosphate hydrolases"/>
    <property type="match status" value="1"/>
</dbReference>
<keyword evidence="1" id="KW-0251">Elongation factor</keyword>
<dbReference type="PANTHER" id="PTHR43636">
    <property type="entry name" value="ELONGATION FACTOR G, MITOCHONDRIAL"/>
    <property type="match status" value="1"/>
</dbReference>
<organism evidence="3 4">
    <name type="scientific">Parascaris equorum</name>
    <name type="common">Equine roundworm</name>
    <dbReference type="NCBI Taxonomy" id="6256"/>
    <lineage>
        <taxon>Eukaryota</taxon>
        <taxon>Metazoa</taxon>
        <taxon>Ecdysozoa</taxon>
        <taxon>Nematoda</taxon>
        <taxon>Chromadorea</taxon>
        <taxon>Rhabditida</taxon>
        <taxon>Spirurina</taxon>
        <taxon>Ascaridomorpha</taxon>
        <taxon>Ascaridoidea</taxon>
        <taxon>Ascarididae</taxon>
        <taxon>Parascaris</taxon>
    </lineage>
</organism>
<dbReference type="GO" id="GO:0003746">
    <property type="term" value="F:translation elongation factor activity"/>
    <property type="evidence" value="ECO:0007669"/>
    <property type="project" value="UniProtKB-KW"/>
</dbReference>
<dbReference type="Proteomes" id="UP000887564">
    <property type="component" value="Unplaced"/>
</dbReference>
<evidence type="ECO:0000256" key="1">
    <source>
        <dbReference type="ARBA" id="ARBA00022768"/>
    </source>
</evidence>
<evidence type="ECO:0000256" key="2">
    <source>
        <dbReference type="ARBA" id="ARBA00022917"/>
    </source>
</evidence>
<name>A0A914SAW5_PAREQ</name>
<dbReference type="GO" id="GO:0005739">
    <property type="term" value="C:mitochondrion"/>
    <property type="evidence" value="ECO:0007669"/>
    <property type="project" value="TreeGrafter"/>
</dbReference>
<evidence type="ECO:0000313" key="4">
    <source>
        <dbReference type="WBParaSite" id="PEQ_0001449901-mRNA-1"/>
    </source>
</evidence>
<sequence>MLVAGAHSFLREKPCWSKLSHNAAFVQMPIGLESDFKGIIDLIEERAIYFDGDFG</sequence>